<keyword evidence="1" id="KW-1133">Transmembrane helix</keyword>
<feature type="transmembrane region" description="Helical" evidence="1">
    <location>
        <begin position="131"/>
        <end position="149"/>
    </location>
</feature>
<keyword evidence="3" id="KW-1185">Reference proteome</keyword>
<keyword evidence="1" id="KW-0472">Membrane</keyword>
<protein>
    <recommendedName>
        <fullName evidence="4">VIT family protein</fullName>
    </recommendedName>
</protein>
<reference evidence="2" key="2">
    <citation type="submission" date="2020-09" db="EMBL/GenBank/DDBJ databases">
        <authorList>
            <person name="Sun Q."/>
            <person name="Zhou Y."/>
        </authorList>
    </citation>
    <scope>NUCLEOTIDE SEQUENCE</scope>
    <source>
        <strain evidence="2">CGMCC 4.7306</strain>
    </source>
</reference>
<organism evidence="2 3">
    <name type="scientific">Microlunatus endophyticus</name>
    <dbReference type="NCBI Taxonomy" id="1716077"/>
    <lineage>
        <taxon>Bacteria</taxon>
        <taxon>Bacillati</taxon>
        <taxon>Actinomycetota</taxon>
        <taxon>Actinomycetes</taxon>
        <taxon>Propionibacteriales</taxon>
        <taxon>Propionibacteriaceae</taxon>
        <taxon>Microlunatus</taxon>
    </lineage>
</organism>
<evidence type="ECO:0000256" key="1">
    <source>
        <dbReference type="SAM" id="Phobius"/>
    </source>
</evidence>
<name>A0A917SFQ6_9ACTN</name>
<evidence type="ECO:0008006" key="4">
    <source>
        <dbReference type="Google" id="ProtNLM"/>
    </source>
</evidence>
<feature type="transmembrane region" description="Helical" evidence="1">
    <location>
        <begin position="105"/>
        <end position="125"/>
    </location>
</feature>
<proteinExistence type="predicted"/>
<keyword evidence="1" id="KW-0812">Transmembrane</keyword>
<feature type="transmembrane region" description="Helical" evidence="1">
    <location>
        <begin position="47"/>
        <end position="69"/>
    </location>
</feature>
<feature type="transmembrane region" description="Helical" evidence="1">
    <location>
        <begin position="156"/>
        <end position="179"/>
    </location>
</feature>
<reference evidence="2" key="1">
    <citation type="journal article" date="2014" name="Int. J. Syst. Evol. Microbiol.">
        <title>Complete genome sequence of Corynebacterium casei LMG S-19264T (=DSM 44701T), isolated from a smear-ripened cheese.</title>
        <authorList>
            <consortium name="US DOE Joint Genome Institute (JGI-PGF)"/>
            <person name="Walter F."/>
            <person name="Albersmeier A."/>
            <person name="Kalinowski J."/>
            <person name="Ruckert C."/>
        </authorList>
    </citation>
    <scope>NUCLEOTIDE SEQUENCE</scope>
    <source>
        <strain evidence="2">CGMCC 4.7306</strain>
    </source>
</reference>
<dbReference type="AlphaFoldDB" id="A0A917SFQ6"/>
<dbReference type="Proteomes" id="UP000613840">
    <property type="component" value="Unassembled WGS sequence"/>
</dbReference>
<evidence type="ECO:0000313" key="3">
    <source>
        <dbReference type="Proteomes" id="UP000613840"/>
    </source>
</evidence>
<comment type="caution">
    <text evidence="2">The sequence shown here is derived from an EMBL/GenBank/DDBJ whole genome shotgun (WGS) entry which is preliminary data.</text>
</comment>
<accession>A0A917SFQ6</accession>
<evidence type="ECO:0000313" key="2">
    <source>
        <dbReference type="EMBL" id="GGL79535.1"/>
    </source>
</evidence>
<dbReference type="EMBL" id="BMMZ01000014">
    <property type="protein sequence ID" value="GGL79535.1"/>
    <property type="molecule type" value="Genomic_DNA"/>
</dbReference>
<sequence>MKLRRILAHQTIRGPVLGFVDGIINALTLASGSIAGSGPAMTLGLAIRISAFAFGTGCLVLFVSGYVDLRSELVRATRELSLARDKNLAVTRLGHAVLRDSGLDAAAGGTASFLGCFLPLVVAVIVPSQAWIGIVVAIAMLAVLGAALARSIGGRWLTWSIILAASGMVLTGVGLWLQIA</sequence>
<gene>
    <name evidence="2" type="ORF">GCM10011575_42310</name>
</gene>
<feature type="transmembrane region" description="Helical" evidence="1">
    <location>
        <begin position="12"/>
        <end position="35"/>
    </location>
</feature>